<proteinExistence type="predicted"/>
<dbReference type="InterPro" id="IPR051679">
    <property type="entry name" value="DASS-Related_Transporters"/>
</dbReference>
<evidence type="ECO:0000256" key="1">
    <source>
        <dbReference type="ARBA" id="ARBA00004651"/>
    </source>
</evidence>
<evidence type="ECO:0000256" key="2">
    <source>
        <dbReference type="ARBA" id="ARBA00022475"/>
    </source>
</evidence>
<dbReference type="InterPro" id="IPR018385">
    <property type="entry name" value="C4_dicarb_anaerob_car-like"/>
</dbReference>
<reference evidence="7" key="1">
    <citation type="submission" date="2020-10" db="EMBL/GenBank/DDBJ databases">
        <authorList>
            <person name="Gilroy R."/>
        </authorList>
    </citation>
    <scope>NUCLEOTIDE SEQUENCE</scope>
    <source>
        <strain evidence="7">ChiSjej4B22-8148</strain>
    </source>
</reference>
<feature type="transmembrane region" description="Helical" evidence="6">
    <location>
        <begin position="148"/>
        <end position="166"/>
    </location>
</feature>
<dbReference type="GO" id="GO:0005886">
    <property type="term" value="C:plasma membrane"/>
    <property type="evidence" value="ECO:0007669"/>
    <property type="project" value="UniProtKB-SubCell"/>
</dbReference>
<gene>
    <name evidence="7" type="ORF">IAB31_00060</name>
</gene>
<feature type="transmembrane region" description="Helical" evidence="6">
    <location>
        <begin position="312"/>
        <end position="331"/>
    </location>
</feature>
<feature type="transmembrane region" description="Helical" evidence="6">
    <location>
        <begin position="94"/>
        <end position="111"/>
    </location>
</feature>
<comment type="subcellular location">
    <subcellularLocation>
        <location evidence="1">Cell membrane</location>
        <topology evidence="1">Multi-pass membrane protein</topology>
    </subcellularLocation>
</comment>
<feature type="transmembrane region" description="Helical" evidence="6">
    <location>
        <begin position="55"/>
        <end position="73"/>
    </location>
</feature>
<feature type="transmembrane region" description="Helical" evidence="6">
    <location>
        <begin position="230"/>
        <end position="251"/>
    </location>
</feature>
<sequence length="437" mass="46989">MTYIVPGGSYERYEDEATGRTLVDANSYSQTENTPVSLLQIPYLIAVSCSEQADIIFSVLFVAGALEIILETNMFHVFCTRLAQVCSKGRRERYFIPIMMFVFAVLGLTQSTDRFIAFAPVGVMLAVSMGYDAIVGIAIVLCGVGVSYSAGPLSSVTALAQSIAGLPLYSDVIFRMIIAFGLYVGTAIYTCRYAARIKKSPSSGYLYQVEGVMSFDVDVNEKVEITLRQVLVLIAFVISIVVLTVGCITQGWGFMEIGTVFLWSGFICGLLGGFGPSKMCKIFIRGVGKCAGAALVVGLGATVSTILTQGGIIDTIVHALAGVINYIPSILKAPIMYIVNTLINLLIPSGSGQATVVMPILAPVSDLVGMSRQTTVTAFKLGEGLSNYILPHASALMGFLGLTGVPYDRWMKYMWKLFLLQSVIAMVFCMIGEFIGC</sequence>
<keyword evidence="4 6" id="KW-1133">Transmembrane helix</keyword>
<feature type="transmembrane region" description="Helical" evidence="6">
    <location>
        <begin position="343"/>
        <end position="365"/>
    </location>
</feature>
<reference evidence="7" key="2">
    <citation type="journal article" date="2021" name="PeerJ">
        <title>Extensive microbial diversity within the chicken gut microbiome revealed by metagenomics and culture.</title>
        <authorList>
            <person name="Gilroy R."/>
            <person name="Ravi A."/>
            <person name="Getino M."/>
            <person name="Pursley I."/>
            <person name="Horton D.L."/>
            <person name="Alikhan N.F."/>
            <person name="Baker D."/>
            <person name="Gharbi K."/>
            <person name="Hall N."/>
            <person name="Watson M."/>
            <person name="Adriaenssens E.M."/>
            <person name="Foster-Nyarko E."/>
            <person name="Jarju S."/>
            <person name="Secka A."/>
            <person name="Antonio M."/>
            <person name="Oren A."/>
            <person name="Chaudhuri R.R."/>
            <person name="La Ragione R."/>
            <person name="Hildebrand F."/>
            <person name="Pallen M.J."/>
        </authorList>
    </citation>
    <scope>NUCLEOTIDE SEQUENCE</scope>
    <source>
        <strain evidence="7">ChiSjej4B22-8148</strain>
    </source>
</reference>
<evidence type="ECO:0000256" key="5">
    <source>
        <dbReference type="ARBA" id="ARBA00023136"/>
    </source>
</evidence>
<protein>
    <submittedName>
        <fullName evidence="7">YfcC family protein</fullName>
    </submittedName>
</protein>
<dbReference type="PANTHER" id="PTHR43652">
    <property type="entry name" value="BASIC AMINO ACID ANTIPORTER YFCC-RELATED"/>
    <property type="match status" value="1"/>
</dbReference>
<dbReference type="Proteomes" id="UP000886757">
    <property type="component" value="Unassembled WGS sequence"/>
</dbReference>
<feature type="transmembrane region" description="Helical" evidence="6">
    <location>
        <begin position="286"/>
        <end position="306"/>
    </location>
</feature>
<comment type="caution">
    <text evidence="7">The sequence shown here is derived from an EMBL/GenBank/DDBJ whole genome shotgun (WGS) entry which is preliminary data.</text>
</comment>
<accession>A0A9D1AAC1</accession>
<dbReference type="EMBL" id="DVGK01000002">
    <property type="protein sequence ID" value="HIR12304.1"/>
    <property type="molecule type" value="Genomic_DNA"/>
</dbReference>
<feature type="transmembrane region" description="Helical" evidence="6">
    <location>
        <begin position="385"/>
        <end position="405"/>
    </location>
</feature>
<feature type="transmembrane region" description="Helical" evidence="6">
    <location>
        <begin position="172"/>
        <end position="191"/>
    </location>
</feature>
<feature type="transmembrane region" description="Helical" evidence="6">
    <location>
        <begin position="257"/>
        <end position="274"/>
    </location>
</feature>
<evidence type="ECO:0000256" key="4">
    <source>
        <dbReference type="ARBA" id="ARBA00022989"/>
    </source>
</evidence>
<evidence type="ECO:0000256" key="6">
    <source>
        <dbReference type="SAM" id="Phobius"/>
    </source>
</evidence>
<keyword evidence="3 6" id="KW-0812">Transmembrane</keyword>
<evidence type="ECO:0000313" key="8">
    <source>
        <dbReference type="Proteomes" id="UP000886757"/>
    </source>
</evidence>
<dbReference type="AlphaFoldDB" id="A0A9D1AAC1"/>
<keyword evidence="2" id="KW-1003">Cell membrane</keyword>
<evidence type="ECO:0000313" key="7">
    <source>
        <dbReference type="EMBL" id="HIR12304.1"/>
    </source>
</evidence>
<organism evidence="7 8">
    <name type="scientific">Candidatus Choladousia intestinavium</name>
    <dbReference type="NCBI Taxonomy" id="2840727"/>
    <lineage>
        <taxon>Bacteria</taxon>
        <taxon>Bacillati</taxon>
        <taxon>Bacillota</taxon>
        <taxon>Clostridia</taxon>
        <taxon>Lachnospirales</taxon>
        <taxon>Lachnospiraceae</taxon>
        <taxon>Lachnospiraceae incertae sedis</taxon>
        <taxon>Candidatus Choladousia</taxon>
    </lineage>
</organism>
<name>A0A9D1AAC1_9FIRM</name>
<dbReference type="PANTHER" id="PTHR43652:SF2">
    <property type="entry name" value="BASIC AMINO ACID ANTIPORTER YFCC-RELATED"/>
    <property type="match status" value="1"/>
</dbReference>
<keyword evidence="5 6" id="KW-0472">Membrane</keyword>
<dbReference type="Pfam" id="PF03606">
    <property type="entry name" value="DcuC"/>
    <property type="match status" value="1"/>
</dbReference>
<feature type="transmembrane region" description="Helical" evidence="6">
    <location>
        <begin position="117"/>
        <end position="141"/>
    </location>
</feature>
<evidence type="ECO:0000256" key="3">
    <source>
        <dbReference type="ARBA" id="ARBA00022692"/>
    </source>
</evidence>
<feature type="transmembrane region" description="Helical" evidence="6">
    <location>
        <begin position="417"/>
        <end position="436"/>
    </location>
</feature>